<evidence type="ECO:0000313" key="3">
    <source>
        <dbReference type="Proteomes" id="UP000516160"/>
    </source>
</evidence>
<dbReference type="AlphaFoldDB" id="A0A7G9W3Y3"/>
<dbReference type="RefSeq" id="WP_213167065.1">
    <property type="nucleotide sequence ID" value="NZ_CP058559.1"/>
</dbReference>
<dbReference type="Proteomes" id="UP000516160">
    <property type="component" value="Chromosome"/>
</dbReference>
<accession>A0A7G9W3Y3</accession>
<feature type="compositionally biased region" description="Basic and acidic residues" evidence="1">
    <location>
        <begin position="34"/>
        <end position="53"/>
    </location>
</feature>
<evidence type="ECO:0000313" key="2">
    <source>
        <dbReference type="EMBL" id="QNO13395.1"/>
    </source>
</evidence>
<feature type="region of interest" description="Disordered" evidence="1">
    <location>
        <begin position="31"/>
        <end position="53"/>
    </location>
</feature>
<reference evidence="2 3" key="1">
    <citation type="submission" date="2020-07" db="EMBL/GenBank/DDBJ databases">
        <title>Alkalicella. sp. LB2 genome.</title>
        <authorList>
            <person name="Postec A."/>
            <person name="Quemeneur M."/>
        </authorList>
    </citation>
    <scope>NUCLEOTIDE SEQUENCE [LARGE SCALE GENOMIC DNA]</scope>
    <source>
        <strain evidence="2 3">LB2</strain>
    </source>
</reference>
<organism evidence="2 3">
    <name type="scientific">Alkalicella caledoniensis</name>
    <dbReference type="NCBI Taxonomy" id="2731377"/>
    <lineage>
        <taxon>Bacteria</taxon>
        <taxon>Bacillati</taxon>
        <taxon>Bacillota</taxon>
        <taxon>Clostridia</taxon>
        <taxon>Eubacteriales</taxon>
        <taxon>Proteinivoracaceae</taxon>
        <taxon>Alkalicella</taxon>
    </lineage>
</organism>
<keyword evidence="3" id="KW-1185">Reference proteome</keyword>
<proteinExistence type="predicted"/>
<protein>
    <submittedName>
        <fullName evidence="2">Uncharacterized protein</fullName>
    </submittedName>
</protein>
<sequence>MKIEVDIIRMGALRGKSHRSITKRLGISRPTVKKYYDGSSHPESRKHMKESRT</sequence>
<evidence type="ECO:0000256" key="1">
    <source>
        <dbReference type="SAM" id="MobiDB-lite"/>
    </source>
</evidence>
<name>A0A7G9W3Y3_ALKCA</name>
<dbReference type="EMBL" id="CP058559">
    <property type="protein sequence ID" value="QNO13395.1"/>
    <property type="molecule type" value="Genomic_DNA"/>
</dbReference>
<dbReference type="KEGG" id="acae:HYG86_00710"/>
<gene>
    <name evidence="2" type="ORF">HYG86_00710</name>
</gene>